<proteinExistence type="predicted"/>
<dbReference type="EMBL" id="BJLB01000001">
    <property type="protein sequence ID" value="GEA38207.1"/>
    <property type="molecule type" value="Genomic_DNA"/>
</dbReference>
<evidence type="ECO:0000313" key="1">
    <source>
        <dbReference type="EMBL" id="GEA38207.1"/>
    </source>
</evidence>
<organism evidence="1 2">
    <name type="scientific">Enterocloster clostridioformis</name>
    <dbReference type="NCBI Taxonomy" id="1531"/>
    <lineage>
        <taxon>Bacteria</taxon>
        <taxon>Bacillati</taxon>
        <taxon>Bacillota</taxon>
        <taxon>Clostridia</taxon>
        <taxon>Lachnospirales</taxon>
        <taxon>Lachnospiraceae</taxon>
        <taxon>Enterocloster</taxon>
    </lineage>
</organism>
<accession>A0A829W7G7</accession>
<evidence type="ECO:0000313" key="2">
    <source>
        <dbReference type="Proteomes" id="UP000315200"/>
    </source>
</evidence>
<gene>
    <name evidence="1" type="ORF">Ccl03g_39200</name>
</gene>
<dbReference type="AlphaFoldDB" id="A0A829W7G7"/>
<sequence length="77" mass="8227">MLREHEDVHAQSGFPAHGPYVGQGVGGSNLTVLIGIVHGWGEDIHGLYQGKFRGKLIDGRIVGGVISNQKPVVVKGW</sequence>
<name>A0A829W7G7_9FIRM</name>
<dbReference type="Proteomes" id="UP000315200">
    <property type="component" value="Unassembled WGS sequence"/>
</dbReference>
<reference evidence="1 2" key="1">
    <citation type="submission" date="2019-06" db="EMBL/GenBank/DDBJ databases">
        <title>Draft genome sequence of [Clostridium] clostridioforme NBRC 113352.</title>
        <authorList>
            <person name="Miura T."/>
            <person name="Furukawa M."/>
            <person name="Shimamura M."/>
            <person name="Ohyama Y."/>
            <person name="Yamazoe A."/>
            <person name="Kawasaki H."/>
        </authorList>
    </citation>
    <scope>NUCLEOTIDE SEQUENCE [LARGE SCALE GENOMIC DNA]</scope>
    <source>
        <strain evidence="1 2">NBRC 113352</strain>
    </source>
</reference>
<comment type="caution">
    <text evidence="1">The sequence shown here is derived from an EMBL/GenBank/DDBJ whole genome shotgun (WGS) entry which is preliminary data.</text>
</comment>
<protein>
    <submittedName>
        <fullName evidence="1">Uncharacterized protein</fullName>
    </submittedName>
</protein>